<dbReference type="Gene3D" id="3.40.50.300">
    <property type="entry name" value="P-loop containing nucleotide triphosphate hydrolases"/>
    <property type="match status" value="2"/>
</dbReference>
<feature type="coiled-coil region" evidence="1">
    <location>
        <begin position="460"/>
        <end position="524"/>
    </location>
</feature>
<feature type="region of interest" description="Disordered" evidence="2">
    <location>
        <begin position="737"/>
        <end position="762"/>
    </location>
</feature>
<evidence type="ECO:0000256" key="2">
    <source>
        <dbReference type="SAM" id="MobiDB-lite"/>
    </source>
</evidence>
<evidence type="ECO:0000256" key="1">
    <source>
        <dbReference type="SAM" id="Coils"/>
    </source>
</evidence>
<feature type="compositionally biased region" description="Basic and acidic residues" evidence="2">
    <location>
        <begin position="741"/>
        <end position="762"/>
    </location>
</feature>
<reference evidence="3 4" key="1">
    <citation type="submission" date="2020-05" db="EMBL/GenBank/DDBJ databases">
        <authorList>
            <person name="Niu N."/>
        </authorList>
    </citation>
    <scope>NUCLEOTIDE SEQUENCE [LARGE SCALE GENOMIC DNA]</scope>
    <source>
        <strain evidence="3 4">3340-03</strain>
    </source>
</reference>
<protein>
    <submittedName>
        <fullName evidence="3">Chromosome segregation protein SMC</fullName>
    </submittedName>
</protein>
<dbReference type="RefSeq" id="WP_171679345.1">
    <property type="nucleotide sequence ID" value="NZ_JABGBN010000001.1"/>
</dbReference>
<dbReference type="InterPro" id="IPR027417">
    <property type="entry name" value="P-loop_NTPase"/>
</dbReference>
<organism evidence="3 4">
    <name type="scientific">Pelistega suis</name>
    <dbReference type="NCBI Taxonomy" id="1631957"/>
    <lineage>
        <taxon>Bacteria</taxon>
        <taxon>Pseudomonadati</taxon>
        <taxon>Pseudomonadota</taxon>
        <taxon>Betaproteobacteria</taxon>
        <taxon>Burkholderiales</taxon>
        <taxon>Alcaligenaceae</taxon>
        <taxon>Pelistega</taxon>
    </lineage>
</organism>
<dbReference type="Pfam" id="PF13555">
    <property type="entry name" value="AAA_29"/>
    <property type="match status" value="1"/>
</dbReference>
<dbReference type="SUPFAM" id="SSF52540">
    <property type="entry name" value="P-loop containing nucleoside triphosphate hydrolases"/>
    <property type="match status" value="2"/>
</dbReference>
<dbReference type="Pfam" id="PF13558">
    <property type="entry name" value="SbcC_Walker_B"/>
    <property type="match status" value="1"/>
</dbReference>
<comment type="caution">
    <text evidence="3">The sequence shown here is derived from an EMBL/GenBank/DDBJ whole genome shotgun (WGS) entry which is preliminary data.</text>
</comment>
<name>A0A849NZR8_9BURK</name>
<dbReference type="PANTHER" id="PTHR32114:SF2">
    <property type="entry name" value="ABC TRANSPORTER ABCH.3"/>
    <property type="match status" value="1"/>
</dbReference>
<feature type="coiled-coil region" evidence="1">
    <location>
        <begin position="381"/>
        <end position="415"/>
    </location>
</feature>
<feature type="coiled-coil region" evidence="1">
    <location>
        <begin position="557"/>
        <end position="636"/>
    </location>
</feature>
<dbReference type="PANTHER" id="PTHR32114">
    <property type="entry name" value="ABC TRANSPORTER ABCH.3"/>
    <property type="match status" value="1"/>
</dbReference>
<keyword evidence="4" id="KW-1185">Reference proteome</keyword>
<dbReference type="Proteomes" id="UP000537862">
    <property type="component" value="Unassembled WGS sequence"/>
</dbReference>
<evidence type="ECO:0000313" key="3">
    <source>
        <dbReference type="EMBL" id="NOL50640.1"/>
    </source>
</evidence>
<gene>
    <name evidence="3" type="ORF">HKX39_00420</name>
</gene>
<sequence length="1078" mass="124052">MKILKLNFQNLNSLYGEWSIDFTDDAYVQNGIFALTGPTGAGKTTILDAICLALYGRTARLDKITKSSNDIMSRQTAECRAEVIFSSQAGEFLCQWSQRRARNKVDGALQDTAQEISVLEQGEWKLLATKKKDFDQLVEEKTGMDFDRFLRSMLLAQGKFDNFLKADVNTKSAVLEKITGTKIYSDISQRVHRRSATEDEKLKLLRAQIEGIQLLSEQERVEISEQITQNRQQEVQLQTQLKQLDVEIQWHRNVEQLRHELTQAKAQQVSLETDKEAFAAQGAVLDTAIRADRLKDAYAALHTIREEQRKAQVLQQQLSLQVPQLIEALTTKNHVYQVTENALLDLKKQWETQQPIWKQVRALDVQLKEQQKRLHEGAIALREVQDRQRQFEREQQNYQEQLNHQEQQLKASEQYLSQYAQDKHLVEKLSGLALSFQQLKQGRVDVLRQQQAHTTRREALQTLEQAIASLKADKQALVDRQQALQQQHSQEQQKYQQMMQGKALSHYQQELDHAREKKALIQNIHDVAAIRERLVENEPCPVCGSEHHPYRVSIPALNTYDDQIAQLSAMIRQIEQLEKSVRHLEDKLKDRQHEISLKDSELLNKTSYFEQTAQSLKEEKEQIAAIEQALQVREQQLLRELSVFSVNTLDETSFAQLDWRVRQWQYHAELQEKIQADLQPLREKMAALQAEQKLLHTDMQTRQMRLNEQHDGYAQVQQERFKLFGEQDVDQLEQQYQQQMRHAEQQQKQAAEQRDKVKSSLEDAQGRLQQITEGVQQRATQLIHQEERFITQLNQHGFEQESLFIQALLPSSQLLALQAQAKTLADRETQLNALMADRSERLKVEENKQLSQTDLVQLETEKQALLPQWRGYIDQIAAAEERLRQDDRHQLSLADKQKQIIQQEQEAARWKTLKALIGSSDGSAYRNFAQGLTFELMISHANQQLRKMSDRYVLLHDRENALSLNVLDAYQAGEVRSVRNLSGGESFIISLALALGLSKMSSQKIRVDSLFLDEGFGTLDEEALEVALDTLAALHEDNKLIGVISHVSALKNRIGTQIQVEPLHGGRSALKGPGVSRG</sequence>
<accession>A0A849NZR8</accession>
<keyword evidence="1" id="KW-0175">Coiled coil</keyword>
<proteinExistence type="predicted"/>
<evidence type="ECO:0000313" key="4">
    <source>
        <dbReference type="Proteomes" id="UP000537862"/>
    </source>
</evidence>
<dbReference type="EMBL" id="JABGBN010000001">
    <property type="protein sequence ID" value="NOL50640.1"/>
    <property type="molecule type" value="Genomic_DNA"/>
</dbReference>
<dbReference type="AlphaFoldDB" id="A0A849NZR8"/>